<feature type="compositionally biased region" description="Low complexity" evidence="1">
    <location>
        <begin position="8"/>
        <end position="34"/>
    </location>
</feature>
<dbReference type="RefSeq" id="WP_246655870.1">
    <property type="nucleotide sequence ID" value="NZ_CP061913.1"/>
</dbReference>
<organism evidence="2 3">
    <name type="scientific">Dactylosporangium vinaceum</name>
    <dbReference type="NCBI Taxonomy" id="53362"/>
    <lineage>
        <taxon>Bacteria</taxon>
        <taxon>Bacillati</taxon>
        <taxon>Actinomycetota</taxon>
        <taxon>Actinomycetes</taxon>
        <taxon>Micromonosporales</taxon>
        <taxon>Micromonosporaceae</taxon>
        <taxon>Dactylosporangium</taxon>
    </lineage>
</organism>
<comment type="caution">
    <text evidence="2">The sequence shown here is derived from an EMBL/GenBank/DDBJ whole genome shotgun (WGS) entry which is preliminary data.</text>
</comment>
<reference evidence="2 3" key="1">
    <citation type="submission" date="2024-09" db="EMBL/GenBank/DDBJ databases">
        <authorList>
            <person name="Sun Q."/>
            <person name="Mori K."/>
        </authorList>
    </citation>
    <scope>NUCLEOTIDE SEQUENCE [LARGE SCALE GENOMIC DNA]</scope>
    <source>
        <strain evidence="2 3">JCM 3307</strain>
    </source>
</reference>
<evidence type="ECO:0000313" key="3">
    <source>
        <dbReference type="Proteomes" id="UP001589608"/>
    </source>
</evidence>
<evidence type="ECO:0000313" key="2">
    <source>
        <dbReference type="EMBL" id="MFB9443077.1"/>
    </source>
</evidence>
<name>A0ABV5M2I5_9ACTN</name>
<evidence type="ECO:0000256" key="1">
    <source>
        <dbReference type="SAM" id="MobiDB-lite"/>
    </source>
</evidence>
<protein>
    <submittedName>
        <fullName evidence="2">Uncharacterized protein</fullName>
    </submittedName>
</protein>
<sequence>MSKKRAIPANSTTAANPASSSTANPVASATSTVPATPTPTVKVMIVCVPDELPSEALNSRQLDKHFGVTGTLSPRFWATPSMWMWQRSQLVDARKGQPIYCAGGPARFLDLAGMRHAAGLGAGVRYQVWSRVVQGTRPAMPWPQLLQQHLADPAKLPMADAINRYNNQPRVIAMRMHNAVTFGAGQLNLRELEMFQAGPVAYQHYCATTALAADTVITADGTRLAPASDAFAHRVTYLEQATRYLAGIDETQRLLAVAL</sequence>
<proteinExistence type="predicted"/>
<dbReference type="Proteomes" id="UP001589608">
    <property type="component" value="Unassembled WGS sequence"/>
</dbReference>
<keyword evidence="3" id="KW-1185">Reference proteome</keyword>
<accession>A0ABV5M2I5</accession>
<dbReference type="EMBL" id="JBHMCA010000019">
    <property type="protein sequence ID" value="MFB9443077.1"/>
    <property type="molecule type" value="Genomic_DNA"/>
</dbReference>
<feature type="region of interest" description="Disordered" evidence="1">
    <location>
        <begin position="1"/>
        <end position="34"/>
    </location>
</feature>
<gene>
    <name evidence="2" type="ORF">ACFFTR_08275</name>
</gene>